<name>A0A3E0H0Y3_9PSEU</name>
<reference evidence="1 2" key="1">
    <citation type="submission" date="2018-08" db="EMBL/GenBank/DDBJ databases">
        <title>Genomic Encyclopedia of Archaeal and Bacterial Type Strains, Phase II (KMG-II): from individual species to whole genera.</title>
        <authorList>
            <person name="Goeker M."/>
        </authorList>
    </citation>
    <scope>NUCLEOTIDE SEQUENCE [LARGE SCALE GENOMIC DNA]</scope>
    <source>
        <strain evidence="1 2">DSM 45791</strain>
    </source>
</reference>
<evidence type="ECO:0000313" key="1">
    <source>
        <dbReference type="EMBL" id="REH36315.1"/>
    </source>
</evidence>
<proteinExistence type="predicted"/>
<gene>
    <name evidence="1" type="ORF">BCF44_116184</name>
</gene>
<protein>
    <submittedName>
        <fullName evidence="1">Uncharacterized protein</fullName>
    </submittedName>
</protein>
<comment type="caution">
    <text evidence="1">The sequence shown here is derived from an EMBL/GenBank/DDBJ whole genome shotgun (WGS) entry which is preliminary data.</text>
</comment>
<dbReference type="RefSeq" id="WP_147328796.1">
    <property type="nucleotide sequence ID" value="NZ_CP144375.1"/>
</dbReference>
<accession>A0A3E0H0Y3</accession>
<dbReference type="EMBL" id="QUNO01000016">
    <property type="protein sequence ID" value="REH36315.1"/>
    <property type="molecule type" value="Genomic_DNA"/>
</dbReference>
<organism evidence="1 2">
    <name type="scientific">Kutzneria buriramensis</name>
    <dbReference type="NCBI Taxonomy" id="1045776"/>
    <lineage>
        <taxon>Bacteria</taxon>
        <taxon>Bacillati</taxon>
        <taxon>Actinomycetota</taxon>
        <taxon>Actinomycetes</taxon>
        <taxon>Pseudonocardiales</taxon>
        <taxon>Pseudonocardiaceae</taxon>
        <taxon>Kutzneria</taxon>
    </lineage>
</organism>
<dbReference type="OrthoDB" id="9802039at2"/>
<dbReference type="AlphaFoldDB" id="A0A3E0H0Y3"/>
<evidence type="ECO:0000313" key="2">
    <source>
        <dbReference type="Proteomes" id="UP000256269"/>
    </source>
</evidence>
<dbReference type="Proteomes" id="UP000256269">
    <property type="component" value="Unassembled WGS sequence"/>
</dbReference>
<sequence length="97" mass="10770">MPEEPIIACSLTEGEQKDRVEQWRRLLTTAVRREPVDGGIRIVLPMEMAAQIVALAADEQLCCPFFDFVLHLTDGRLAFEVRAPDTAANLVAEVFGT</sequence>
<keyword evidence="2" id="KW-1185">Reference proteome</keyword>